<feature type="transmembrane region" description="Helical" evidence="7">
    <location>
        <begin position="263"/>
        <end position="286"/>
    </location>
</feature>
<feature type="transmembrane region" description="Helical" evidence="7">
    <location>
        <begin position="156"/>
        <end position="175"/>
    </location>
</feature>
<name>A0A6J7J8S7_9ZZZZ</name>
<feature type="domain" description="ABC transmembrane type-1" evidence="8">
    <location>
        <begin position="67"/>
        <end position="284"/>
    </location>
</feature>
<proteinExistence type="predicted"/>
<keyword evidence="5 7" id="KW-1133">Transmembrane helix</keyword>
<dbReference type="PANTHER" id="PTHR30193">
    <property type="entry name" value="ABC TRANSPORTER PERMEASE PROTEIN"/>
    <property type="match status" value="1"/>
</dbReference>
<dbReference type="Gene3D" id="1.10.3720.10">
    <property type="entry name" value="MetI-like"/>
    <property type="match status" value="1"/>
</dbReference>
<feature type="transmembrane region" description="Helical" evidence="7">
    <location>
        <begin position="213"/>
        <end position="230"/>
    </location>
</feature>
<dbReference type="InterPro" id="IPR000515">
    <property type="entry name" value="MetI-like"/>
</dbReference>
<dbReference type="AlphaFoldDB" id="A0A6J7J8S7"/>
<dbReference type="PROSITE" id="PS50928">
    <property type="entry name" value="ABC_TM1"/>
    <property type="match status" value="1"/>
</dbReference>
<organism evidence="9">
    <name type="scientific">freshwater metagenome</name>
    <dbReference type="NCBI Taxonomy" id="449393"/>
    <lineage>
        <taxon>unclassified sequences</taxon>
        <taxon>metagenomes</taxon>
        <taxon>ecological metagenomes</taxon>
    </lineage>
</organism>
<dbReference type="InterPro" id="IPR051393">
    <property type="entry name" value="ABC_transporter_permease"/>
</dbReference>
<evidence type="ECO:0000256" key="1">
    <source>
        <dbReference type="ARBA" id="ARBA00004651"/>
    </source>
</evidence>
<sequence>MAKKVKRYRQRNGLMIAMLTPYLALLIVFGIVPLIMAVFEVPQKSMSNPNGGWDAFQIVIKDFRFAKAAEHVLGFMAIFVPIMIFFVIAMALMLDAQPSKWKKYLRLAYIVPASISGAVAVLVWYVIFEPTLSPIRVFLNAVGLKQATQIWQTQNLVYLLAIMAFFSLAGNWILIQYGSLQSVSGEIIEAARVDGCTPFQLAMRIKLPLIRKYIIYMAVLIFAGGLQIFVEPQLLTTSVYTGIANAWSFDQLSYDLAFKSGDFGGASALSIMLLIPSFLGALVVIFKTDMFDEAKAPGKPIAAEG</sequence>
<keyword evidence="2" id="KW-0813">Transport</keyword>
<dbReference type="InterPro" id="IPR035906">
    <property type="entry name" value="MetI-like_sf"/>
</dbReference>
<dbReference type="Pfam" id="PF00528">
    <property type="entry name" value="BPD_transp_1"/>
    <property type="match status" value="1"/>
</dbReference>
<feature type="transmembrane region" description="Helical" evidence="7">
    <location>
        <begin position="12"/>
        <end position="39"/>
    </location>
</feature>
<accession>A0A6J7J8S7</accession>
<keyword evidence="4 7" id="KW-0812">Transmembrane</keyword>
<reference evidence="9" key="1">
    <citation type="submission" date="2020-05" db="EMBL/GenBank/DDBJ databases">
        <authorList>
            <person name="Chiriac C."/>
            <person name="Salcher M."/>
            <person name="Ghai R."/>
            <person name="Kavagutti S V."/>
        </authorList>
    </citation>
    <scope>NUCLEOTIDE SEQUENCE</scope>
</reference>
<evidence type="ECO:0000256" key="5">
    <source>
        <dbReference type="ARBA" id="ARBA00022989"/>
    </source>
</evidence>
<evidence type="ECO:0000259" key="8">
    <source>
        <dbReference type="PROSITE" id="PS50928"/>
    </source>
</evidence>
<evidence type="ECO:0000256" key="3">
    <source>
        <dbReference type="ARBA" id="ARBA00022475"/>
    </source>
</evidence>
<feature type="transmembrane region" description="Helical" evidence="7">
    <location>
        <begin position="72"/>
        <end position="94"/>
    </location>
</feature>
<dbReference type="SUPFAM" id="SSF161098">
    <property type="entry name" value="MetI-like"/>
    <property type="match status" value="1"/>
</dbReference>
<keyword evidence="6 7" id="KW-0472">Membrane</keyword>
<keyword evidence="3" id="KW-1003">Cell membrane</keyword>
<evidence type="ECO:0000313" key="9">
    <source>
        <dbReference type="EMBL" id="CAB4939281.1"/>
    </source>
</evidence>
<feature type="transmembrane region" description="Helical" evidence="7">
    <location>
        <begin position="106"/>
        <end position="127"/>
    </location>
</feature>
<protein>
    <submittedName>
        <fullName evidence="9">Unannotated protein</fullName>
    </submittedName>
</protein>
<dbReference type="GO" id="GO:0055085">
    <property type="term" value="P:transmembrane transport"/>
    <property type="evidence" value="ECO:0007669"/>
    <property type="project" value="InterPro"/>
</dbReference>
<evidence type="ECO:0000256" key="6">
    <source>
        <dbReference type="ARBA" id="ARBA00023136"/>
    </source>
</evidence>
<gene>
    <name evidence="9" type="ORF">UFOPK3774_00542</name>
</gene>
<dbReference type="CDD" id="cd06261">
    <property type="entry name" value="TM_PBP2"/>
    <property type="match status" value="1"/>
</dbReference>
<dbReference type="PANTHER" id="PTHR30193:SF41">
    <property type="entry name" value="DIACETYLCHITOBIOSE UPTAKE SYSTEM PERMEASE PROTEIN NGCF"/>
    <property type="match status" value="1"/>
</dbReference>
<dbReference type="GO" id="GO:0005886">
    <property type="term" value="C:plasma membrane"/>
    <property type="evidence" value="ECO:0007669"/>
    <property type="project" value="UniProtKB-SubCell"/>
</dbReference>
<dbReference type="EMBL" id="CAFBNG010000080">
    <property type="protein sequence ID" value="CAB4939281.1"/>
    <property type="molecule type" value="Genomic_DNA"/>
</dbReference>
<evidence type="ECO:0000256" key="7">
    <source>
        <dbReference type="SAM" id="Phobius"/>
    </source>
</evidence>
<evidence type="ECO:0000256" key="2">
    <source>
        <dbReference type="ARBA" id="ARBA00022448"/>
    </source>
</evidence>
<comment type="subcellular location">
    <subcellularLocation>
        <location evidence="1">Cell membrane</location>
        <topology evidence="1">Multi-pass membrane protein</topology>
    </subcellularLocation>
</comment>
<evidence type="ECO:0000256" key="4">
    <source>
        <dbReference type="ARBA" id="ARBA00022692"/>
    </source>
</evidence>